<dbReference type="EMBL" id="RHJS01000002">
    <property type="protein sequence ID" value="RRK31153.1"/>
    <property type="molecule type" value="Genomic_DNA"/>
</dbReference>
<gene>
    <name evidence="1" type="ORF">EBB54_07060</name>
</gene>
<dbReference type="Proteomes" id="UP000274920">
    <property type="component" value="Unassembled WGS sequence"/>
</dbReference>
<comment type="caution">
    <text evidence="1">The sequence shown here is derived from an EMBL/GenBank/DDBJ whole genome shotgun (WGS) entry which is preliminary data.</text>
</comment>
<dbReference type="AlphaFoldDB" id="A0A3R8KW81"/>
<organism evidence="1 2">
    <name type="scientific">Schaedlerella arabinosiphila</name>
    <dbReference type="NCBI Taxonomy" id="2044587"/>
    <lineage>
        <taxon>Bacteria</taxon>
        <taxon>Bacillati</taxon>
        <taxon>Bacillota</taxon>
        <taxon>Clostridia</taxon>
        <taxon>Lachnospirales</taxon>
        <taxon>Lachnospiraceae</taxon>
        <taxon>Schaedlerella</taxon>
    </lineage>
</organism>
<evidence type="ECO:0000313" key="1">
    <source>
        <dbReference type="EMBL" id="RRK31153.1"/>
    </source>
</evidence>
<keyword evidence="2" id="KW-1185">Reference proteome</keyword>
<accession>A0A3R8KW81</accession>
<evidence type="ECO:0000313" key="2">
    <source>
        <dbReference type="Proteomes" id="UP000274920"/>
    </source>
</evidence>
<proteinExistence type="predicted"/>
<name>A0A3R8KW81_9FIRM</name>
<protein>
    <submittedName>
        <fullName evidence="1">Uncharacterized protein</fullName>
    </submittedName>
</protein>
<reference evidence="1" key="1">
    <citation type="submission" date="2018-10" db="EMBL/GenBank/DDBJ databases">
        <title>Schaedlerella arabinophila gen. nov. sp. nov., isolated from the mouse intestinal tract and comparative analysis with the genome of the closely related altered Schaedler flora strain ASF502.</title>
        <authorList>
            <person name="Miyake S."/>
            <person name="Soh M."/>
            <person name="Seedorf H."/>
        </authorList>
    </citation>
    <scope>NUCLEOTIDE SEQUENCE [LARGE SCALE GENOMIC DNA]</scope>
    <source>
        <strain evidence="1">DSM 106076</strain>
    </source>
</reference>
<sequence length="84" mass="9423">MGEMVSIDLGSRIIVIPSAVQLDYAALHLAHGHAPYEKEQERFCLRASTTQPLSCSFSHCSLPAWRLFLKIDMEISCIQKTFAL</sequence>